<proteinExistence type="predicted"/>
<dbReference type="PRINTS" id="PR00762">
    <property type="entry name" value="CLCHANNEL"/>
</dbReference>
<feature type="transmembrane region" description="Helical" evidence="10">
    <location>
        <begin position="76"/>
        <end position="94"/>
    </location>
</feature>
<dbReference type="InterPro" id="IPR014743">
    <property type="entry name" value="Cl-channel_core"/>
</dbReference>
<name>A0A3N4PZR7_9BACT</name>
<feature type="transmembrane region" description="Helical" evidence="10">
    <location>
        <begin position="312"/>
        <end position="334"/>
    </location>
</feature>
<dbReference type="AlphaFoldDB" id="A0A3N4PZR7"/>
<feature type="transmembrane region" description="Helical" evidence="10">
    <location>
        <begin position="340"/>
        <end position="361"/>
    </location>
</feature>
<dbReference type="GO" id="GO:0005254">
    <property type="term" value="F:chloride channel activity"/>
    <property type="evidence" value="ECO:0007669"/>
    <property type="project" value="UniProtKB-KW"/>
</dbReference>
<evidence type="ECO:0000256" key="3">
    <source>
        <dbReference type="ARBA" id="ARBA00022692"/>
    </source>
</evidence>
<evidence type="ECO:0000256" key="7">
    <source>
        <dbReference type="ARBA" id="ARBA00023173"/>
    </source>
</evidence>
<keyword evidence="4 10" id="KW-1133">Transmembrane helix</keyword>
<sequence length="403" mass="42866">MKFLQFFTHRKGLPPVDFSPSPQYLHLPLQRRGRMLWCCLLWSVLTASFGAVVTMLARALETVLLRPFPLPHELGVWAAIIPPVGAVAVILLLRRWPRARILADLLLLAAAMPVGVESPAMRLGATGLLRPHFSEAEKEWLLICGVAAGFTGALGTPVAAVVCTLSFISARRPLPVILAATIGKAVHYGITGQPLVWPFGELHTALPALPVFILLGMLTGLTAALAIHAVWALRLLTARMRSYWWPVAGAAVVGLIAWYRPDAYGQGYERAALILSVHNITLSLLISMSMYKLIAFAAAKGTGMQGSVISPLLLTGAAFGLLTALLLQLCFPSVPIHPPVAALVGAAAMLAGTTRCWLLAIVLPLEISGRLDAVLPVVLAGLAGYAVSAPVLTKHTPAQCGKD</sequence>
<comment type="caution">
    <text evidence="11">The sequence shown here is derived from an EMBL/GenBank/DDBJ whole genome shotgun (WGS) entry which is preliminary data.</text>
</comment>
<feature type="transmembrane region" description="Helical" evidence="10">
    <location>
        <begin position="140"/>
        <end position="167"/>
    </location>
</feature>
<dbReference type="InterPro" id="IPR001807">
    <property type="entry name" value="ClC"/>
</dbReference>
<dbReference type="Proteomes" id="UP000278351">
    <property type="component" value="Unassembled WGS sequence"/>
</dbReference>
<keyword evidence="3 10" id="KW-0812">Transmembrane</keyword>
<evidence type="ECO:0000256" key="2">
    <source>
        <dbReference type="ARBA" id="ARBA00022448"/>
    </source>
</evidence>
<protein>
    <submittedName>
        <fullName evidence="11">Chloride channel protein</fullName>
    </submittedName>
</protein>
<feature type="transmembrane region" description="Helical" evidence="10">
    <location>
        <begin position="271"/>
        <end position="291"/>
    </location>
</feature>
<evidence type="ECO:0000256" key="4">
    <source>
        <dbReference type="ARBA" id="ARBA00022989"/>
    </source>
</evidence>
<evidence type="ECO:0000256" key="10">
    <source>
        <dbReference type="SAM" id="Phobius"/>
    </source>
</evidence>
<keyword evidence="12" id="KW-1185">Reference proteome</keyword>
<dbReference type="InterPro" id="IPR050368">
    <property type="entry name" value="ClC-type_chloride_channel"/>
</dbReference>
<keyword evidence="7" id="KW-0869">Chloride channel</keyword>
<evidence type="ECO:0000256" key="6">
    <source>
        <dbReference type="ARBA" id="ARBA00023136"/>
    </source>
</evidence>
<feature type="transmembrane region" description="Helical" evidence="10">
    <location>
        <begin position="243"/>
        <end position="259"/>
    </location>
</feature>
<feature type="transmembrane region" description="Helical" evidence="10">
    <location>
        <begin position="101"/>
        <end position="120"/>
    </location>
</feature>
<evidence type="ECO:0000256" key="5">
    <source>
        <dbReference type="ARBA" id="ARBA00023065"/>
    </source>
</evidence>
<reference evidence="11 12" key="1">
    <citation type="submission" date="2018-11" db="EMBL/GenBank/DDBJ databases">
        <title>Chitinophaga lutea sp.nov., isolate from arsenic contaminated soil.</title>
        <authorList>
            <person name="Zong Y."/>
        </authorList>
    </citation>
    <scope>NUCLEOTIDE SEQUENCE [LARGE SCALE GENOMIC DNA]</scope>
    <source>
        <strain evidence="11 12">ZY74</strain>
    </source>
</reference>
<dbReference type="PANTHER" id="PTHR43427:SF6">
    <property type="entry name" value="CHLORIDE CHANNEL PROTEIN CLC-E"/>
    <property type="match status" value="1"/>
</dbReference>
<organism evidence="11 12">
    <name type="scientific">Chitinophaga lutea</name>
    <dbReference type="NCBI Taxonomy" id="2488634"/>
    <lineage>
        <taxon>Bacteria</taxon>
        <taxon>Pseudomonadati</taxon>
        <taxon>Bacteroidota</taxon>
        <taxon>Chitinophagia</taxon>
        <taxon>Chitinophagales</taxon>
        <taxon>Chitinophagaceae</taxon>
        <taxon>Chitinophaga</taxon>
    </lineage>
</organism>
<keyword evidence="6 10" id="KW-0472">Membrane</keyword>
<keyword evidence="2" id="KW-0813">Transport</keyword>
<evidence type="ECO:0000256" key="8">
    <source>
        <dbReference type="ARBA" id="ARBA00023214"/>
    </source>
</evidence>
<feature type="transmembrane region" description="Helical" evidence="10">
    <location>
        <begin position="174"/>
        <end position="191"/>
    </location>
</feature>
<accession>A0A3N4PZR7</accession>
<keyword evidence="9" id="KW-0407">Ion channel</keyword>
<evidence type="ECO:0000256" key="1">
    <source>
        <dbReference type="ARBA" id="ARBA00004141"/>
    </source>
</evidence>
<feature type="transmembrane region" description="Helical" evidence="10">
    <location>
        <begin position="373"/>
        <end position="392"/>
    </location>
</feature>
<dbReference type="EMBL" id="RPDH01000001">
    <property type="protein sequence ID" value="RPE13356.1"/>
    <property type="molecule type" value="Genomic_DNA"/>
</dbReference>
<gene>
    <name evidence="11" type="ORF">EGT74_07460</name>
</gene>
<dbReference type="OrthoDB" id="9812438at2"/>
<dbReference type="PANTHER" id="PTHR43427">
    <property type="entry name" value="CHLORIDE CHANNEL PROTEIN CLC-E"/>
    <property type="match status" value="1"/>
</dbReference>
<feature type="transmembrane region" description="Helical" evidence="10">
    <location>
        <begin position="211"/>
        <end position="231"/>
    </location>
</feature>
<dbReference type="CDD" id="cd00400">
    <property type="entry name" value="Voltage_gated_ClC"/>
    <property type="match status" value="1"/>
</dbReference>
<dbReference type="GO" id="GO:0034707">
    <property type="term" value="C:chloride channel complex"/>
    <property type="evidence" value="ECO:0007669"/>
    <property type="project" value="UniProtKB-KW"/>
</dbReference>
<evidence type="ECO:0000313" key="12">
    <source>
        <dbReference type="Proteomes" id="UP000278351"/>
    </source>
</evidence>
<keyword evidence="8" id="KW-0868">Chloride</keyword>
<dbReference type="SUPFAM" id="SSF81340">
    <property type="entry name" value="Clc chloride channel"/>
    <property type="match status" value="1"/>
</dbReference>
<dbReference type="RefSeq" id="WP_123845873.1">
    <property type="nucleotide sequence ID" value="NZ_RPDH01000001.1"/>
</dbReference>
<evidence type="ECO:0000313" key="11">
    <source>
        <dbReference type="EMBL" id="RPE13356.1"/>
    </source>
</evidence>
<feature type="transmembrane region" description="Helical" evidence="10">
    <location>
        <begin position="35"/>
        <end position="56"/>
    </location>
</feature>
<comment type="subcellular location">
    <subcellularLocation>
        <location evidence="1">Membrane</location>
        <topology evidence="1">Multi-pass membrane protein</topology>
    </subcellularLocation>
</comment>
<dbReference type="Pfam" id="PF00654">
    <property type="entry name" value="Voltage_CLC"/>
    <property type="match status" value="1"/>
</dbReference>
<dbReference type="Gene3D" id="1.10.3080.10">
    <property type="entry name" value="Clc chloride channel"/>
    <property type="match status" value="1"/>
</dbReference>
<evidence type="ECO:0000256" key="9">
    <source>
        <dbReference type="ARBA" id="ARBA00023303"/>
    </source>
</evidence>
<keyword evidence="5" id="KW-0406">Ion transport</keyword>